<accession>A0A5C3KJZ9</accession>
<name>A0A5C3KJZ9_COPMA</name>
<organism evidence="2 3">
    <name type="scientific">Coprinopsis marcescibilis</name>
    <name type="common">Agaric fungus</name>
    <name type="synonym">Psathyrella marcescibilis</name>
    <dbReference type="NCBI Taxonomy" id="230819"/>
    <lineage>
        <taxon>Eukaryota</taxon>
        <taxon>Fungi</taxon>
        <taxon>Dikarya</taxon>
        <taxon>Basidiomycota</taxon>
        <taxon>Agaricomycotina</taxon>
        <taxon>Agaricomycetes</taxon>
        <taxon>Agaricomycetidae</taxon>
        <taxon>Agaricales</taxon>
        <taxon>Agaricineae</taxon>
        <taxon>Psathyrellaceae</taxon>
        <taxon>Coprinopsis</taxon>
    </lineage>
</organism>
<dbReference type="Proteomes" id="UP000307440">
    <property type="component" value="Unassembled WGS sequence"/>
</dbReference>
<gene>
    <name evidence="2" type="ORF">FA15DRAFT_659048</name>
</gene>
<sequence>MDIGAHQHLLHVIWKIGVHTTDGLRGGAGAAPMSSDNPKLVTTTVCDYDLQEMSKLLSPRACTMPRRLPFTCWARRQQSYIYPVCAWLHWVNEAITHCAIVVLAFLFFHSFFLSFVLASTLHGLGQLDWFCTEKYWIEVRMGKTKIEMKNVSPQTNAAAIAKAEKCIGKKDN</sequence>
<protein>
    <submittedName>
        <fullName evidence="2">Uncharacterized protein</fullName>
    </submittedName>
</protein>
<feature type="transmembrane region" description="Helical" evidence="1">
    <location>
        <begin position="94"/>
        <end position="118"/>
    </location>
</feature>
<evidence type="ECO:0000256" key="1">
    <source>
        <dbReference type="SAM" id="Phobius"/>
    </source>
</evidence>
<keyword evidence="1" id="KW-1133">Transmembrane helix</keyword>
<dbReference type="EMBL" id="ML210298">
    <property type="protein sequence ID" value="TFK20484.1"/>
    <property type="molecule type" value="Genomic_DNA"/>
</dbReference>
<keyword evidence="1" id="KW-0472">Membrane</keyword>
<keyword evidence="1" id="KW-0812">Transmembrane</keyword>
<proteinExistence type="predicted"/>
<dbReference type="AlphaFoldDB" id="A0A5C3KJZ9"/>
<evidence type="ECO:0000313" key="3">
    <source>
        <dbReference type="Proteomes" id="UP000307440"/>
    </source>
</evidence>
<keyword evidence="3" id="KW-1185">Reference proteome</keyword>
<reference evidence="2 3" key="1">
    <citation type="journal article" date="2019" name="Nat. Ecol. Evol.">
        <title>Megaphylogeny resolves global patterns of mushroom evolution.</title>
        <authorList>
            <person name="Varga T."/>
            <person name="Krizsan K."/>
            <person name="Foldi C."/>
            <person name="Dima B."/>
            <person name="Sanchez-Garcia M."/>
            <person name="Sanchez-Ramirez S."/>
            <person name="Szollosi G.J."/>
            <person name="Szarkandi J.G."/>
            <person name="Papp V."/>
            <person name="Albert L."/>
            <person name="Andreopoulos W."/>
            <person name="Angelini C."/>
            <person name="Antonin V."/>
            <person name="Barry K.W."/>
            <person name="Bougher N.L."/>
            <person name="Buchanan P."/>
            <person name="Buyck B."/>
            <person name="Bense V."/>
            <person name="Catcheside P."/>
            <person name="Chovatia M."/>
            <person name="Cooper J."/>
            <person name="Damon W."/>
            <person name="Desjardin D."/>
            <person name="Finy P."/>
            <person name="Geml J."/>
            <person name="Haridas S."/>
            <person name="Hughes K."/>
            <person name="Justo A."/>
            <person name="Karasinski D."/>
            <person name="Kautmanova I."/>
            <person name="Kiss B."/>
            <person name="Kocsube S."/>
            <person name="Kotiranta H."/>
            <person name="LaButti K.M."/>
            <person name="Lechner B.E."/>
            <person name="Liimatainen K."/>
            <person name="Lipzen A."/>
            <person name="Lukacs Z."/>
            <person name="Mihaltcheva S."/>
            <person name="Morgado L.N."/>
            <person name="Niskanen T."/>
            <person name="Noordeloos M.E."/>
            <person name="Ohm R.A."/>
            <person name="Ortiz-Santana B."/>
            <person name="Ovrebo C."/>
            <person name="Racz N."/>
            <person name="Riley R."/>
            <person name="Savchenko A."/>
            <person name="Shiryaev A."/>
            <person name="Soop K."/>
            <person name="Spirin V."/>
            <person name="Szebenyi C."/>
            <person name="Tomsovsky M."/>
            <person name="Tulloss R.E."/>
            <person name="Uehling J."/>
            <person name="Grigoriev I.V."/>
            <person name="Vagvolgyi C."/>
            <person name="Papp T."/>
            <person name="Martin F.M."/>
            <person name="Miettinen O."/>
            <person name="Hibbett D.S."/>
            <person name="Nagy L.G."/>
        </authorList>
    </citation>
    <scope>NUCLEOTIDE SEQUENCE [LARGE SCALE GENOMIC DNA]</scope>
    <source>
        <strain evidence="2 3">CBS 121175</strain>
    </source>
</reference>
<evidence type="ECO:0000313" key="2">
    <source>
        <dbReference type="EMBL" id="TFK20484.1"/>
    </source>
</evidence>